<evidence type="ECO:0000256" key="1">
    <source>
        <dbReference type="ARBA" id="ARBA00010688"/>
    </source>
</evidence>
<feature type="domain" description="DUF2090" evidence="5">
    <location>
        <begin position="314"/>
        <end position="603"/>
    </location>
</feature>
<keyword evidence="7" id="KW-1185">Reference proteome</keyword>
<dbReference type="CDD" id="cd01166">
    <property type="entry name" value="KdgK"/>
    <property type="match status" value="1"/>
</dbReference>
<dbReference type="GO" id="GO:0016301">
    <property type="term" value="F:kinase activity"/>
    <property type="evidence" value="ECO:0007669"/>
    <property type="project" value="UniProtKB-KW"/>
</dbReference>
<dbReference type="InterPro" id="IPR011611">
    <property type="entry name" value="PfkB_dom"/>
</dbReference>
<comment type="similarity">
    <text evidence="1">Belongs to the carbohydrate kinase PfkB family.</text>
</comment>
<accession>A0A975ZR05</accession>
<evidence type="ECO:0000259" key="5">
    <source>
        <dbReference type="Pfam" id="PF09863"/>
    </source>
</evidence>
<reference evidence="6 7" key="1">
    <citation type="submission" date="2016-10" db="EMBL/GenBank/DDBJ databases">
        <authorList>
            <person name="Varghese N."/>
            <person name="Submissions S."/>
        </authorList>
    </citation>
    <scope>NUCLEOTIDE SEQUENCE [LARGE SCALE GENOMIC DNA]</scope>
    <source>
        <strain evidence="6 7">FF3</strain>
    </source>
</reference>
<evidence type="ECO:0000313" key="7">
    <source>
        <dbReference type="Proteomes" id="UP000182932"/>
    </source>
</evidence>
<proteinExistence type="inferred from homology"/>
<feature type="domain" description="Carbohydrate kinase PfkB" evidence="4">
    <location>
        <begin position="6"/>
        <end position="298"/>
    </location>
</feature>
<dbReference type="Pfam" id="PF09863">
    <property type="entry name" value="DUF2090"/>
    <property type="match status" value="1"/>
</dbReference>
<dbReference type="GeneID" id="80821074"/>
<sequence>MNKQLDIVCLGRIAVDLYGEQANTPLEDTRTFRRYPGGSSGNTAIAAARAGARVGLISAVGADPMGRYLRKYLDAENVDCRALTVRKEHRTALAFLGMLGSEIDGLDYYRDNAADEWIEPSAVPGDYFNGVRYLALTGTNVADPSTWARVSPIVDAATRAGVEVVLDLDYRAALWSACSGGLEGAIARVRTVLPGCKIVVGNLEEVALVVDGGACEGDFELVRKLGRDGASWKAGKAPPHQVAGHAIEVVNPVGAGDAFLGNLLASRVSGASRDEALRCANAAGAIVATRHGCASDMPFAEEISNFLGDPDQHSPALAHLHRSRARPRDRARILALACDHREPFHQLMSEHGRSFEDARHFKSLVHRAMLAGGDLLTGYRAGMLMDPLFGQHVLDALGHDGVWTGRPVEVTGSRPLRLEPGANLAASIHSWRPGQVAKVLAWYSPDDPEALMRDQVETLHRLQAACRSAGVEWMLELVPPAGKPRDDRTLRQGVQQCYEAGLMPDWWKLPALSTEDGWLKLSETIAAHDAQNRGIIVLGAAEPMEVMEDRLRSAGQQTICAGFAVGRTVFAEAARQWFAGLINDESAVTAMQHNYSRLVGAFTMERTETCSA</sequence>
<keyword evidence="3" id="KW-0418">Kinase</keyword>
<evidence type="ECO:0000256" key="3">
    <source>
        <dbReference type="ARBA" id="ARBA00022777"/>
    </source>
</evidence>
<gene>
    <name evidence="6" type="ORF">SAMN04487940_13322</name>
</gene>
<dbReference type="Proteomes" id="UP000182932">
    <property type="component" value="Unassembled WGS sequence"/>
</dbReference>
<keyword evidence="2" id="KW-0808">Transferase</keyword>
<dbReference type="Pfam" id="PF00294">
    <property type="entry name" value="PfkB"/>
    <property type="match status" value="1"/>
</dbReference>
<name>A0A975ZR05_9RHOB</name>
<organism evidence="6 7">
    <name type="scientific">Marinovum algicola</name>
    <dbReference type="NCBI Taxonomy" id="42444"/>
    <lineage>
        <taxon>Bacteria</taxon>
        <taxon>Pseudomonadati</taxon>
        <taxon>Pseudomonadota</taxon>
        <taxon>Alphaproteobacteria</taxon>
        <taxon>Rhodobacterales</taxon>
        <taxon>Roseobacteraceae</taxon>
        <taxon>Marinovum</taxon>
    </lineage>
</organism>
<dbReference type="InterPro" id="IPR029056">
    <property type="entry name" value="Ribokinase-like"/>
</dbReference>
<dbReference type="RefSeq" id="WP_074840220.1">
    <property type="nucleotide sequence ID" value="NZ_FNYY01000033.1"/>
</dbReference>
<comment type="caution">
    <text evidence="6">The sequence shown here is derived from an EMBL/GenBank/DDBJ whole genome shotgun (WGS) entry which is preliminary data.</text>
</comment>
<dbReference type="InterPro" id="IPR018659">
    <property type="entry name" value="DUF2090"/>
</dbReference>
<dbReference type="InterPro" id="IPR013785">
    <property type="entry name" value="Aldolase_TIM"/>
</dbReference>
<protein>
    <submittedName>
        <fullName evidence="6">5-dehydro-2-deoxygluconokinase</fullName>
    </submittedName>
</protein>
<dbReference type="Gene3D" id="3.20.20.70">
    <property type="entry name" value="Aldolase class I"/>
    <property type="match status" value="1"/>
</dbReference>
<evidence type="ECO:0000259" key="4">
    <source>
        <dbReference type="Pfam" id="PF00294"/>
    </source>
</evidence>
<dbReference type="PANTHER" id="PTHR43085">
    <property type="entry name" value="HEXOKINASE FAMILY MEMBER"/>
    <property type="match status" value="1"/>
</dbReference>
<evidence type="ECO:0000256" key="2">
    <source>
        <dbReference type="ARBA" id="ARBA00022679"/>
    </source>
</evidence>
<dbReference type="InterPro" id="IPR050306">
    <property type="entry name" value="PfkB_Carbo_kinase"/>
</dbReference>
<dbReference type="EMBL" id="FNYY01000033">
    <property type="protein sequence ID" value="SEK10484.1"/>
    <property type="molecule type" value="Genomic_DNA"/>
</dbReference>
<dbReference type="AlphaFoldDB" id="A0A975ZR05"/>
<evidence type="ECO:0000313" key="6">
    <source>
        <dbReference type="EMBL" id="SEK10484.1"/>
    </source>
</evidence>
<dbReference type="PANTHER" id="PTHR43085:SF49">
    <property type="entry name" value="5-DEHYDRO-2-DEOXYGLUCONOKINASE"/>
    <property type="match status" value="1"/>
</dbReference>
<dbReference type="Gene3D" id="3.40.1190.20">
    <property type="match status" value="1"/>
</dbReference>
<dbReference type="SUPFAM" id="SSF53613">
    <property type="entry name" value="Ribokinase-like"/>
    <property type="match status" value="1"/>
</dbReference>